<dbReference type="AlphaFoldDB" id="A0A6P3WZS1"/>
<dbReference type="KEGG" id="dqu:106742804"/>
<name>A0A6P3WZS1_DINQU</name>
<evidence type="ECO:0000259" key="1">
    <source>
        <dbReference type="Pfam" id="PF20700"/>
    </source>
</evidence>
<proteinExistence type="predicted"/>
<evidence type="ECO:0000313" key="2">
    <source>
        <dbReference type="Proteomes" id="UP000515204"/>
    </source>
</evidence>
<dbReference type="InterPro" id="IPR049012">
    <property type="entry name" value="Mutator_transp_dom"/>
</dbReference>
<dbReference type="Pfam" id="PF20700">
    <property type="entry name" value="Mutator"/>
    <property type="match status" value="1"/>
</dbReference>
<accession>A0A6P3WZS1</accession>
<keyword evidence="2" id="KW-1185">Reference proteome</keyword>
<feature type="domain" description="Mutator-like transposase" evidence="1">
    <location>
        <begin position="88"/>
        <end position="201"/>
    </location>
</feature>
<dbReference type="Proteomes" id="UP000515204">
    <property type="component" value="Unplaced"/>
</dbReference>
<organism evidence="2 3">
    <name type="scientific">Dinoponera quadriceps</name>
    <name type="common">South American ant</name>
    <dbReference type="NCBI Taxonomy" id="609295"/>
    <lineage>
        <taxon>Eukaryota</taxon>
        <taxon>Metazoa</taxon>
        <taxon>Ecdysozoa</taxon>
        <taxon>Arthropoda</taxon>
        <taxon>Hexapoda</taxon>
        <taxon>Insecta</taxon>
        <taxon>Pterygota</taxon>
        <taxon>Neoptera</taxon>
        <taxon>Endopterygota</taxon>
        <taxon>Hymenoptera</taxon>
        <taxon>Apocrita</taxon>
        <taxon>Aculeata</taxon>
        <taxon>Formicoidea</taxon>
        <taxon>Formicidae</taxon>
        <taxon>Ponerinae</taxon>
        <taxon>Ponerini</taxon>
        <taxon>Dinoponera</taxon>
    </lineage>
</organism>
<gene>
    <name evidence="3" type="primary">LOC106742804</name>
</gene>
<evidence type="ECO:0000313" key="3">
    <source>
        <dbReference type="RefSeq" id="XP_014471570.1"/>
    </source>
</evidence>
<dbReference type="OrthoDB" id="7698403at2759"/>
<protein>
    <submittedName>
        <fullName evidence="3">Uncharacterized protein LOC106742804</fullName>
    </submittedName>
</protein>
<reference evidence="3" key="1">
    <citation type="submission" date="2025-08" db="UniProtKB">
        <authorList>
            <consortium name="RefSeq"/>
        </authorList>
    </citation>
    <scope>IDENTIFICATION</scope>
</reference>
<sequence length="208" mass="23377">MDRNKPKERHNIRMLRGKKKGQFAKNKVVSARENNYVAIINRCREQAVRVNEVNKPPECFTEIESLGARRIVNLIVLGQQLWCRDYKIPLSINNILSEKRYGLASIFKVKCMQCEKEVFVSTDKRLSEKGGFIVNTKAALGMIDAGIGETHVNSLLTSMDVPSIGPKTIKIHERVVGKAIEEVAEGSCLKSIQLEKKLTVKVAKESVL</sequence>
<dbReference type="GeneID" id="106742804"/>
<dbReference type="RefSeq" id="XP_014471570.1">
    <property type="nucleotide sequence ID" value="XM_014616084.1"/>
</dbReference>